<protein>
    <submittedName>
        <fullName evidence="3">Response regulator</fullName>
    </submittedName>
</protein>
<dbReference type="Pfam" id="PF00072">
    <property type="entry name" value="Response_reg"/>
    <property type="match status" value="1"/>
</dbReference>
<dbReference type="GO" id="GO:0000160">
    <property type="term" value="P:phosphorelay signal transduction system"/>
    <property type="evidence" value="ECO:0007669"/>
    <property type="project" value="InterPro"/>
</dbReference>
<evidence type="ECO:0000256" key="1">
    <source>
        <dbReference type="PROSITE-ProRule" id="PRU00169"/>
    </source>
</evidence>
<dbReference type="InterPro" id="IPR052048">
    <property type="entry name" value="ST_Response_Regulator"/>
</dbReference>
<evidence type="ECO:0000259" key="2">
    <source>
        <dbReference type="PROSITE" id="PS50110"/>
    </source>
</evidence>
<dbReference type="PANTHER" id="PTHR43228:SF1">
    <property type="entry name" value="TWO-COMPONENT RESPONSE REGULATOR ARR22"/>
    <property type="match status" value="1"/>
</dbReference>
<dbReference type="InterPro" id="IPR011006">
    <property type="entry name" value="CheY-like_superfamily"/>
</dbReference>
<dbReference type="AlphaFoldDB" id="A0AB39HHC0"/>
<dbReference type="KEGG" id="vih:AB0763_04925"/>
<reference evidence="3" key="1">
    <citation type="submission" date="2024-07" db="EMBL/GenBank/DDBJ databases">
        <title>Genome Analysis of a Potential Novel Vibrio Species Secreting pH- and Thermo-stable Alginate Lyase and its Application in Producing Alginate Oligosaccharides.</title>
        <authorList>
            <person name="Huang H."/>
            <person name="Bao K."/>
        </authorList>
    </citation>
    <scope>NUCLEOTIDE SEQUENCE</scope>
    <source>
        <strain evidence="3">HB236076</strain>
    </source>
</reference>
<dbReference type="SUPFAM" id="SSF52172">
    <property type="entry name" value="CheY-like"/>
    <property type="match status" value="1"/>
</dbReference>
<evidence type="ECO:0000313" key="3">
    <source>
        <dbReference type="EMBL" id="XDK25985.1"/>
    </source>
</evidence>
<dbReference type="InterPro" id="IPR001789">
    <property type="entry name" value="Sig_transdc_resp-reg_receiver"/>
</dbReference>
<dbReference type="Gene3D" id="3.40.50.2300">
    <property type="match status" value="1"/>
</dbReference>
<accession>A0AB39HHC0</accession>
<organism evidence="3">
    <name type="scientific">Vibrio sp. HB236076</name>
    <dbReference type="NCBI Taxonomy" id="3232307"/>
    <lineage>
        <taxon>Bacteria</taxon>
        <taxon>Pseudomonadati</taxon>
        <taxon>Pseudomonadota</taxon>
        <taxon>Gammaproteobacteria</taxon>
        <taxon>Vibrionales</taxon>
        <taxon>Vibrionaceae</taxon>
        <taxon>Vibrio</taxon>
    </lineage>
</organism>
<name>A0AB39HHC0_9VIBR</name>
<sequence>MNKMVSAKVDANNNCQPEKAYQIMIVDDDPVFRRITSAFLTRNGYRVSEAENGIDALKALRTQVPDLLLCDLDMPFLNGIELVEELTQQYPSLPLMVISSTSDMKEVANAIRLGIKEFVAKPVADYQQLLGSIEAVIDKSHDVYTQQQAFGAHFFPPETSEERVTEEQELHWHLNQLQENPAQARDLLRALLPEQDSSQGNWHCSYRLLQTTETMPFVFDYRWLMQGQFAFYLLDSDTEQDHGVVSALLIRTLFDDYLRKAYLGTVVLKDLVRQVEAGIASYRYAPPIKAMFGLADFTTGSIRFLPAGLSALWDCGSERHVLRCCGILGGETAPTLDEIELPIGHLGQLMMGATGKSNFDFTLRSRRV</sequence>
<dbReference type="PROSITE" id="PS50110">
    <property type="entry name" value="RESPONSE_REGULATORY"/>
    <property type="match status" value="1"/>
</dbReference>
<dbReference type="PANTHER" id="PTHR43228">
    <property type="entry name" value="TWO-COMPONENT RESPONSE REGULATOR"/>
    <property type="match status" value="1"/>
</dbReference>
<dbReference type="RefSeq" id="WP_306101355.1">
    <property type="nucleotide sequence ID" value="NZ_CP162601.1"/>
</dbReference>
<dbReference type="SMART" id="SM00448">
    <property type="entry name" value="REC"/>
    <property type="match status" value="1"/>
</dbReference>
<feature type="domain" description="Response regulatory" evidence="2">
    <location>
        <begin position="22"/>
        <end position="136"/>
    </location>
</feature>
<proteinExistence type="predicted"/>
<keyword evidence="1" id="KW-0597">Phosphoprotein</keyword>
<gene>
    <name evidence="3" type="ORF">AB0763_04925</name>
</gene>
<feature type="modified residue" description="4-aspartylphosphate" evidence="1">
    <location>
        <position position="71"/>
    </location>
</feature>
<dbReference type="EMBL" id="CP162601">
    <property type="protein sequence ID" value="XDK25985.1"/>
    <property type="molecule type" value="Genomic_DNA"/>
</dbReference>